<evidence type="ECO:0000313" key="3">
    <source>
        <dbReference type="Proteomes" id="UP001596461"/>
    </source>
</evidence>
<organism evidence="2 3">
    <name type="scientific">Halobaculum lipolyticum</name>
    <dbReference type="NCBI Taxonomy" id="3032001"/>
    <lineage>
        <taxon>Archaea</taxon>
        <taxon>Methanobacteriati</taxon>
        <taxon>Methanobacteriota</taxon>
        <taxon>Stenosarchaea group</taxon>
        <taxon>Halobacteria</taxon>
        <taxon>Halobacteriales</taxon>
        <taxon>Haloferacaceae</taxon>
        <taxon>Halobaculum</taxon>
    </lineage>
</organism>
<reference evidence="2 3" key="1">
    <citation type="journal article" date="2019" name="Int. J. Syst. Evol. Microbiol.">
        <title>The Global Catalogue of Microorganisms (GCM) 10K type strain sequencing project: providing services to taxonomists for standard genome sequencing and annotation.</title>
        <authorList>
            <consortium name="The Broad Institute Genomics Platform"/>
            <consortium name="The Broad Institute Genome Sequencing Center for Infectious Disease"/>
            <person name="Wu L."/>
            <person name="Ma J."/>
        </authorList>
    </citation>
    <scope>NUCLEOTIDE SEQUENCE [LARGE SCALE GENOMIC DNA]</scope>
    <source>
        <strain evidence="2 3">DT31</strain>
    </source>
</reference>
<comment type="caution">
    <text evidence="2">The sequence shown here is derived from an EMBL/GenBank/DDBJ whole genome shotgun (WGS) entry which is preliminary data.</text>
</comment>
<dbReference type="Gene3D" id="3.40.50.150">
    <property type="entry name" value="Vaccinia Virus protein VP39"/>
    <property type="match status" value="2"/>
</dbReference>
<dbReference type="AlphaFoldDB" id="A0ABD5WFT1"/>
<protein>
    <submittedName>
        <fullName evidence="2">DUF1156 domain-containing protein</fullName>
    </submittedName>
</protein>
<evidence type="ECO:0000313" key="2">
    <source>
        <dbReference type="EMBL" id="MFC7070593.1"/>
    </source>
</evidence>
<dbReference type="InterPro" id="IPR029063">
    <property type="entry name" value="SAM-dependent_MTases_sf"/>
</dbReference>
<dbReference type="EMBL" id="JBHTAH010000012">
    <property type="protein sequence ID" value="MFC7070593.1"/>
    <property type="molecule type" value="Genomic_DNA"/>
</dbReference>
<dbReference type="InterPro" id="IPR009537">
    <property type="entry name" value="DUF1156"/>
</dbReference>
<feature type="domain" description="DUF1156" evidence="1">
    <location>
        <begin position="23"/>
        <end position="73"/>
    </location>
</feature>
<accession>A0ABD5WFT1</accession>
<evidence type="ECO:0000259" key="1">
    <source>
        <dbReference type="Pfam" id="PF06634"/>
    </source>
</evidence>
<gene>
    <name evidence="2" type="ORF">ACFQL9_13145</name>
</gene>
<dbReference type="InterPro" id="IPR002052">
    <property type="entry name" value="DNA_methylase_N6_adenine_CS"/>
</dbReference>
<dbReference type="PROSITE" id="PS00092">
    <property type="entry name" value="N6_MTASE"/>
    <property type="match status" value="1"/>
</dbReference>
<dbReference type="Proteomes" id="UP001596461">
    <property type="component" value="Unassembled WGS sequence"/>
</dbReference>
<dbReference type="Pfam" id="PF06634">
    <property type="entry name" value="DUF1156"/>
    <property type="match status" value="1"/>
</dbReference>
<keyword evidence="3" id="KW-1185">Reference proteome</keyword>
<sequence length="882" mass="101262">MTGNSEMSDDSSDRKELPIERGFPIERVNEIASKEGRAKRHYRPIYTMHKWWARRLGCVFRAISLYTLLDTPEAVSVRQPGEDMSLGDFDGGGENVPELIGNVTLTDRDALWELYPKDVRVDDKNVLDPFMGGGTSLVETSRFGVESTGYDLNSVAWFVTKKQLESGRTDPEDLTAAYQRIESAVAEELTKYYRTQCPNGDHDADIVYNFWVKELDCVSCGETTPLFGDYRVAKGRYDNSDQYNVFCPDCESVILVDDWRSECTCSECSHVFTPEDGTASRGDYTCKSCGQKYRITDAIQEQGGFDLRLYALEYYCEICDHHGRPRNLVKGYKTAESVDIQLYQKAVDEWNNSAELHEYVPSQELPPGHLISERNPVFDHGYSKWTDMFNERQLLCLSKILREIESIENENVREYLLMAFSDSLRTNTMMCSYQFSANKSNHIFKTNSFDPPLRPTEGNVWGTKYGMGTFQSIWDMILSGVQYGNHPTERYIEDGETIESEPFAQPIGENASIHQGDMRTMGAQDEYDAVITDPPYYDNIMYSESADFFYVWQRILLQDRYDCFTDEKTKRAESIVTNPFLEKTAEDFENEIGDAFKVIHRALKQNGVLTFTYHHSDSESWGELLESLCDAGFEVTATYPVNADMQKFIGGESVEFDIIIVARPSEPREMVSWANLRREIYRTAQETRERLEQTEDLSNGDIGVIEMGECFHEYSKYHGNVQRGGEIMNAKEVVSEIYGIIQRDSSIGEIEVFLRLLEVETPTYDDLSKLTRGNNADPEKMEKRKLYRIDDGKFTLGTWEDDQRLAYIRERVNGDGDNNLDPLDKAQFLRYRYEVGKSIQNYLSKWNSSNELYELCEGLADVTGDEVYLRIVSGDETIRSFE</sequence>
<dbReference type="RefSeq" id="WP_390210814.1">
    <property type="nucleotide sequence ID" value="NZ_JBHTAH010000012.1"/>
</dbReference>
<proteinExistence type="predicted"/>
<dbReference type="SUPFAM" id="SSF53335">
    <property type="entry name" value="S-adenosyl-L-methionine-dependent methyltransferases"/>
    <property type="match status" value="1"/>
</dbReference>
<name>A0ABD5WFT1_9EURY</name>